<dbReference type="InterPro" id="IPR033199">
    <property type="entry name" value="DDAH-like"/>
</dbReference>
<dbReference type="SUPFAM" id="SSF55909">
    <property type="entry name" value="Pentein"/>
    <property type="match status" value="1"/>
</dbReference>
<dbReference type="PANTHER" id="PTHR12737">
    <property type="entry name" value="DIMETHYLARGININE DIMETHYLAMINOHYDROLASE"/>
    <property type="match status" value="1"/>
</dbReference>
<dbReference type="PANTHER" id="PTHR12737:SF9">
    <property type="entry name" value="DIMETHYLARGININASE"/>
    <property type="match status" value="1"/>
</dbReference>
<dbReference type="GO" id="GO:0006525">
    <property type="term" value="P:arginine metabolic process"/>
    <property type="evidence" value="ECO:0007669"/>
    <property type="project" value="TreeGrafter"/>
</dbReference>
<evidence type="ECO:0000313" key="4">
    <source>
        <dbReference type="Proteomes" id="UP001142055"/>
    </source>
</evidence>
<dbReference type="Proteomes" id="UP001142055">
    <property type="component" value="Chromosome 1"/>
</dbReference>
<evidence type="ECO:0000313" key="3">
    <source>
        <dbReference type="EMBL" id="KAJ6223334.1"/>
    </source>
</evidence>
<dbReference type="GO" id="GO:0000052">
    <property type="term" value="P:citrulline metabolic process"/>
    <property type="evidence" value="ECO:0007669"/>
    <property type="project" value="TreeGrafter"/>
</dbReference>
<organism evidence="3 4">
    <name type="scientific">Blomia tropicalis</name>
    <name type="common">Mite</name>
    <dbReference type="NCBI Taxonomy" id="40697"/>
    <lineage>
        <taxon>Eukaryota</taxon>
        <taxon>Metazoa</taxon>
        <taxon>Ecdysozoa</taxon>
        <taxon>Arthropoda</taxon>
        <taxon>Chelicerata</taxon>
        <taxon>Arachnida</taxon>
        <taxon>Acari</taxon>
        <taxon>Acariformes</taxon>
        <taxon>Sarcoptiformes</taxon>
        <taxon>Astigmata</taxon>
        <taxon>Glycyphagoidea</taxon>
        <taxon>Echimyopodidae</taxon>
        <taxon>Blomia</taxon>
    </lineage>
</organism>
<keyword evidence="2" id="KW-0378">Hydrolase</keyword>
<keyword evidence="4" id="KW-1185">Reference proteome</keyword>
<dbReference type="AlphaFoldDB" id="A0A9Q0MCT0"/>
<dbReference type="GO" id="GO:0016597">
    <property type="term" value="F:amino acid binding"/>
    <property type="evidence" value="ECO:0007669"/>
    <property type="project" value="TreeGrafter"/>
</dbReference>
<comment type="caution">
    <text evidence="3">The sequence shown here is derived from an EMBL/GenBank/DDBJ whole genome shotgun (WGS) entry which is preliminary data.</text>
</comment>
<name>A0A9Q0MCT0_BLOTA</name>
<proteinExistence type="inferred from homology"/>
<dbReference type="FunFam" id="3.75.10.10:FF:000004">
    <property type="entry name" value="N(G),N(G)-dimethylarginine dimethylaminohydrolase 1"/>
    <property type="match status" value="1"/>
</dbReference>
<dbReference type="GO" id="GO:0016403">
    <property type="term" value="F:dimethylargininase activity"/>
    <property type="evidence" value="ECO:0007669"/>
    <property type="project" value="TreeGrafter"/>
</dbReference>
<dbReference type="GO" id="GO:0045429">
    <property type="term" value="P:positive regulation of nitric oxide biosynthetic process"/>
    <property type="evidence" value="ECO:0007669"/>
    <property type="project" value="TreeGrafter"/>
</dbReference>
<gene>
    <name evidence="3" type="ORF">RDWZM_001879</name>
</gene>
<evidence type="ECO:0000256" key="1">
    <source>
        <dbReference type="ARBA" id="ARBA00008532"/>
    </source>
</evidence>
<reference evidence="3" key="1">
    <citation type="submission" date="2022-12" db="EMBL/GenBank/DDBJ databases">
        <title>Genome assemblies of Blomia tropicalis.</title>
        <authorList>
            <person name="Cui Y."/>
        </authorList>
    </citation>
    <scope>NUCLEOTIDE SEQUENCE</scope>
    <source>
        <tissue evidence="3">Adult mites</tissue>
    </source>
</reference>
<dbReference type="EMBL" id="JAPWDV010000001">
    <property type="protein sequence ID" value="KAJ6223334.1"/>
    <property type="molecule type" value="Genomic_DNA"/>
</dbReference>
<comment type="similarity">
    <text evidence="1">Belongs to the DDAH family.</text>
</comment>
<accession>A0A9Q0MCT0</accession>
<evidence type="ECO:0008006" key="5">
    <source>
        <dbReference type="Google" id="ProtNLM"/>
    </source>
</evidence>
<dbReference type="OMA" id="GRCSHAV"/>
<dbReference type="Gene3D" id="3.75.10.10">
    <property type="entry name" value="L-arginine/glycine Amidinotransferase, Chain A"/>
    <property type="match status" value="1"/>
</dbReference>
<dbReference type="OrthoDB" id="10016839at2759"/>
<dbReference type="Pfam" id="PF19420">
    <property type="entry name" value="DDAH_eukar"/>
    <property type="match status" value="1"/>
</dbReference>
<protein>
    <recommendedName>
        <fullName evidence="5">Dimethylargininase</fullName>
    </recommendedName>
</protein>
<evidence type="ECO:0000256" key="2">
    <source>
        <dbReference type="ARBA" id="ARBA00022801"/>
    </source>
</evidence>
<sequence length="272" mass="29930">MSSASFGRYSHAIVARVPDTFSDNGTSLTRARQEHEQFTRLLRSLGLDVIELPADPQFPDSVFVEDTAFVVNDTALICRPGHPSRVKEVDTIRSIINKEIDLPIIEITDPKAKLDGGDILFTGKEIFVGVSQRTNLNGALAVASAFPEFYVTPINVPKKVVHLKSCVSMAGPGILCVSSSPEAQEILRRIASEASFTYTTITVPDNESANTLYINGTLVHRAEFPQSVAEFDHKVDYKRTDVSVFELCSRNQASLSSLCILIKKNRPHHTTV</sequence>